<feature type="transmembrane region" description="Helical" evidence="10">
    <location>
        <begin position="137"/>
        <end position="156"/>
    </location>
</feature>
<gene>
    <name evidence="11" type="primary">mdtJ</name>
    <name evidence="11" type="ORF">MPEAHAMD_1249</name>
</gene>
<comment type="subcellular location">
    <subcellularLocation>
        <location evidence="1 9">Cell membrane</location>
        <topology evidence="1 9">Multi-pass membrane protein</topology>
    </subcellularLocation>
</comment>
<keyword evidence="3" id="KW-1003">Cell membrane</keyword>
<reference evidence="11" key="1">
    <citation type="journal article" date="2016" name="Front. Microbiol.">
        <title>Genome Sequence of the Piezophilic, Mesophilic Sulfate-Reducing Bacterium Desulfovibrio indicus J2T.</title>
        <authorList>
            <person name="Cao J."/>
            <person name="Maignien L."/>
            <person name="Shao Z."/>
            <person name="Alain K."/>
            <person name="Jebbar M."/>
        </authorList>
    </citation>
    <scope>NUCLEOTIDE SEQUENCE</scope>
    <source>
        <strain evidence="11">JCM 32048</strain>
    </source>
</reference>
<evidence type="ECO:0000256" key="6">
    <source>
        <dbReference type="ARBA" id="ARBA00023136"/>
    </source>
</evidence>
<evidence type="ECO:0000256" key="1">
    <source>
        <dbReference type="ARBA" id="ARBA00004651"/>
    </source>
</evidence>
<dbReference type="GO" id="GO:1990961">
    <property type="term" value="P:xenobiotic detoxification by transmembrane export across the plasma membrane"/>
    <property type="evidence" value="ECO:0007669"/>
    <property type="project" value="UniProtKB-ARBA"/>
</dbReference>
<sequence length="157" mass="16336">MAALQATASRRHDRLLRPGRLPCHTGWDGPAASCRDGRTIIRRDGPARETGLSLAWILLLVAGLLEIGWAIGLKYTDGFTRPLPSFLTGLSMVASVVLLGLALRTLPVGTAYAVWTGIGTVGTALLGIALFGEPATAARLACIGLIVAGILGLKLLA</sequence>
<dbReference type="Gene3D" id="1.10.3730.20">
    <property type="match status" value="1"/>
</dbReference>
<dbReference type="InterPro" id="IPR000390">
    <property type="entry name" value="Small_drug/metabolite_transptr"/>
</dbReference>
<keyword evidence="4 9" id="KW-0812">Transmembrane</keyword>
<keyword evidence="5 10" id="KW-1133">Transmembrane helix</keyword>
<dbReference type="GO" id="GO:0005886">
    <property type="term" value="C:plasma membrane"/>
    <property type="evidence" value="ECO:0007669"/>
    <property type="project" value="UniProtKB-SubCell"/>
</dbReference>
<dbReference type="InterPro" id="IPR037185">
    <property type="entry name" value="EmrE-like"/>
</dbReference>
<feature type="transmembrane region" description="Helical" evidence="10">
    <location>
        <begin position="52"/>
        <end position="71"/>
    </location>
</feature>
<comment type="caution">
    <text evidence="11">The sequence shown here is derived from an EMBL/GenBank/DDBJ whole genome shotgun (WGS) entry which is preliminary data.</text>
</comment>
<dbReference type="PANTHER" id="PTHR30561">
    <property type="entry name" value="SMR FAMILY PROTON-DEPENDENT DRUG EFFLUX TRANSPORTER SUGE"/>
    <property type="match status" value="1"/>
</dbReference>
<reference evidence="11" key="2">
    <citation type="submission" date="2021-08" db="EMBL/GenBank/DDBJ databases">
        <authorList>
            <person name="Tani A."/>
            <person name="Ola A."/>
            <person name="Ogura Y."/>
            <person name="Katsura K."/>
            <person name="Hayashi T."/>
        </authorList>
    </citation>
    <scope>NUCLEOTIDE SEQUENCE</scope>
    <source>
        <strain evidence="11">JCM 32048</strain>
    </source>
</reference>
<dbReference type="PANTHER" id="PTHR30561:SF0">
    <property type="entry name" value="GUANIDINIUM EXPORTER"/>
    <property type="match status" value="1"/>
</dbReference>
<feature type="transmembrane region" description="Helical" evidence="10">
    <location>
        <begin position="110"/>
        <end position="131"/>
    </location>
</feature>
<dbReference type="NCBIfam" id="NF008512">
    <property type="entry name" value="PRK11431.1"/>
    <property type="match status" value="1"/>
</dbReference>
<keyword evidence="12" id="KW-1185">Reference proteome</keyword>
<keyword evidence="2" id="KW-0813">Transport</keyword>
<dbReference type="SUPFAM" id="SSF103481">
    <property type="entry name" value="Multidrug resistance efflux transporter EmrE"/>
    <property type="match status" value="1"/>
</dbReference>
<dbReference type="InterPro" id="IPR045324">
    <property type="entry name" value="Small_multidrug_res"/>
</dbReference>
<evidence type="ECO:0000313" key="12">
    <source>
        <dbReference type="Proteomes" id="UP001055286"/>
    </source>
</evidence>
<evidence type="ECO:0000256" key="8">
    <source>
        <dbReference type="ARBA" id="ARBA00039168"/>
    </source>
</evidence>
<evidence type="ECO:0000256" key="10">
    <source>
        <dbReference type="SAM" id="Phobius"/>
    </source>
</evidence>
<name>A0AA37H8B0_9HYPH</name>
<dbReference type="Pfam" id="PF00893">
    <property type="entry name" value="Multi_Drug_Res"/>
    <property type="match status" value="1"/>
</dbReference>
<dbReference type="EMBL" id="BPQJ01000004">
    <property type="protein sequence ID" value="GJD61109.1"/>
    <property type="molecule type" value="Genomic_DNA"/>
</dbReference>
<evidence type="ECO:0000256" key="2">
    <source>
        <dbReference type="ARBA" id="ARBA00022448"/>
    </source>
</evidence>
<evidence type="ECO:0000256" key="7">
    <source>
        <dbReference type="ARBA" id="ARBA00038151"/>
    </source>
</evidence>
<dbReference type="GO" id="GO:0022857">
    <property type="term" value="F:transmembrane transporter activity"/>
    <property type="evidence" value="ECO:0007669"/>
    <property type="project" value="InterPro"/>
</dbReference>
<evidence type="ECO:0000256" key="9">
    <source>
        <dbReference type="RuleBase" id="RU003942"/>
    </source>
</evidence>
<feature type="transmembrane region" description="Helical" evidence="10">
    <location>
        <begin position="83"/>
        <end position="103"/>
    </location>
</feature>
<evidence type="ECO:0000313" key="11">
    <source>
        <dbReference type="EMBL" id="GJD61109.1"/>
    </source>
</evidence>
<protein>
    <recommendedName>
        <fullName evidence="8">Guanidinium exporter</fullName>
    </recommendedName>
</protein>
<dbReference type="AlphaFoldDB" id="A0AA37H8B0"/>
<organism evidence="11 12">
    <name type="scientific">Methylobacterium frigidaeris</name>
    <dbReference type="NCBI Taxonomy" id="2038277"/>
    <lineage>
        <taxon>Bacteria</taxon>
        <taxon>Pseudomonadati</taxon>
        <taxon>Pseudomonadota</taxon>
        <taxon>Alphaproteobacteria</taxon>
        <taxon>Hyphomicrobiales</taxon>
        <taxon>Methylobacteriaceae</taxon>
        <taxon>Methylobacterium</taxon>
    </lineage>
</organism>
<accession>A0AA37H8B0</accession>
<dbReference type="FunFam" id="1.10.3730.20:FF:000001">
    <property type="entry name" value="Quaternary ammonium compound resistance transporter SugE"/>
    <property type="match status" value="1"/>
</dbReference>
<dbReference type="Proteomes" id="UP001055286">
    <property type="component" value="Unassembled WGS sequence"/>
</dbReference>
<comment type="similarity">
    <text evidence="7">Belongs to the drug/metabolite transporter (DMT) superfamily. Small multidrug resistance (SMR) (TC 2.A.7.1) family. Gdx/SugE subfamily.</text>
</comment>
<evidence type="ECO:0000256" key="3">
    <source>
        <dbReference type="ARBA" id="ARBA00022475"/>
    </source>
</evidence>
<keyword evidence="6 10" id="KW-0472">Membrane</keyword>
<evidence type="ECO:0000256" key="4">
    <source>
        <dbReference type="ARBA" id="ARBA00022692"/>
    </source>
</evidence>
<proteinExistence type="inferred from homology"/>
<evidence type="ECO:0000256" key="5">
    <source>
        <dbReference type="ARBA" id="ARBA00022989"/>
    </source>
</evidence>